<feature type="compositionally biased region" description="Basic and acidic residues" evidence="1">
    <location>
        <begin position="333"/>
        <end position="342"/>
    </location>
</feature>
<protein>
    <submittedName>
        <fullName evidence="2">Uncharacterized protein</fullName>
    </submittedName>
</protein>
<feature type="compositionally biased region" description="Basic residues" evidence="1">
    <location>
        <begin position="60"/>
        <end position="69"/>
    </location>
</feature>
<feature type="region of interest" description="Disordered" evidence="1">
    <location>
        <begin position="1"/>
        <end position="106"/>
    </location>
</feature>
<feature type="compositionally biased region" description="Low complexity" evidence="1">
    <location>
        <begin position="155"/>
        <end position="164"/>
    </location>
</feature>
<proteinExistence type="predicted"/>
<dbReference type="EMBL" id="QCYY01001493">
    <property type="protein sequence ID" value="ROT77695.1"/>
    <property type="molecule type" value="Genomic_DNA"/>
</dbReference>
<feature type="compositionally biased region" description="Basic residues" evidence="1">
    <location>
        <begin position="198"/>
        <end position="210"/>
    </location>
</feature>
<feature type="region of interest" description="Disordered" evidence="1">
    <location>
        <begin position="118"/>
        <end position="239"/>
    </location>
</feature>
<sequence length="418" mass="45514">MAKLPGRRRRGPRELGHSLGATRRTCARATPRRGQDAGRSAGWGGVWVPLGNTWRLCRPPPRRPSRGNKHLASVGEVSERPPREDSRPARTPKGRRRVLEGASLPVSLQRRAVGGCNLSALACPSPAPPRRDSNTRPRHTSSTPPFLHVPWPPVRQQQPSRLLSPLPPSRPPIPTSTPPPSSTSSPPGPGALEEEARRRRTSFVLRRPRERRPGVSEAEAGVRGRGTGEGESLATPPLKFPVTHGGGAVLAESFRALAPLLPRRATPAHPRGHTHAPPGGAELPRKPTTRREGQRTQRCRRERAPTRRKGPHTRTRPENTEPSQSGESPSGPYERESSESFFERVPSSGRDVQPSHVTLRSPVAATTTTAAASSPGDVTLPFARFTSICFGRKSRTRSRPTLPSQLTALSRPVFLTVY</sequence>
<evidence type="ECO:0000313" key="2">
    <source>
        <dbReference type="EMBL" id="ROT77695.1"/>
    </source>
</evidence>
<feature type="compositionally biased region" description="Basic and acidic residues" evidence="1">
    <location>
        <begin position="283"/>
        <end position="295"/>
    </location>
</feature>
<feature type="compositionally biased region" description="Pro residues" evidence="1">
    <location>
        <begin position="165"/>
        <end position="189"/>
    </location>
</feature>
<comment type="caution">
    <text evidence="2">The sequence shown here is derived from an EMBL/GenBank/DDBJ whole genome shotgun (WGS) entry which is preliminary data.</text>
</comment>
<feature type="region of interest" description="Disordered" evidence="1">
    <location>
        <begin position="261"/>
        <end position="355"/>
    </location>
</feature>
<accession>A0A423TMM9</accession>
<dbReference type="AlphaFoldDB" id="A0A423TMM9"/>
<evidence type="ECO:0000256" key="1">
    <source>
        <dbReference type="SAM" id="MobiDB-lite"/>
    </source>
</evidence>
<evidence type="ECO:0000313" key="3">
    <source>
        <dbReference type="Proteomes" id="UP000283509"/>
    </source>
</evidence>
<feature type="compositionally biased region" description="Basic residues" evidence="1">
    <location>
        <begin position="297"/>
        <end position="314"/>
    </location>
</feature>
<dbReference type="Proteomes" id="UP000283509">
    <property type="component" value="Unassembled WGS sequence"/>
</dbReference>
<reference evidence="2 3" key="2">
    <citation type="submission" date="2019-01" db="EMBL/GenBank/DDBJ databases">
        <title>The decoding of complex shrimp genome reveals the adaptation for benthos swimmer, frequently molting mechanism and breeding impact on genome.</title>
        <authorList>
            <person name="Sun Y."/>
            <person name="Gao Y."/>
            <person name="Yu Y."/>
        </authorList>
    </citation>
    <scope>NUCLEOTIDE SEQUENCE [LARGE SCALE GENOMIC DNA]</scope>
    <source>
        <tissue evidence="2">Muscle</tissue>
    </source>
</reference>
<feature type="compositionally biased region" description="Basic and acidic residues" evidence="1">
    <location>
        <begin position="77"/>
        <end position="88"/>
    </location>
</feature>
<organism evidence="2 3">
    <name type="scientific">Penaeus vannamei</name>
    <name type="common">Whiteleg shrimp</name>
    <name type="synonym">Litopenaeus vannamei</name>
    <dbReference type="NCBI Taxonomy" id="6689"/>
    <lineage>
        <taxon>Eukaryota</taxon>
        <taxon>Metazoa</taxon>
        <taxon>Ecdysozoa</taxon>
        <taxon>Arthropoda</taxon>
        <taxon>Crustacea</taxon>
        <taxon>Multicrustacea</taxon>
        <taxon>Malacostraca</taxon>
        <taxon>Eumalacostraca</taxon>
        <taxon>Eucarida</taxon>
        <taxon>Decapoda</taxon>
        <taxon>Dendrobranchiata</taxon>
        <taxon>Penaeoidea</taxon>
        <taxon>Penaeidae</taxon>
        <taxon>Penaeus</taxon>
    </lineage>
</organism>
<feature type="compositionally biased region" description="Low complexity" evidence="1">
    <location>
        <begin position="321"/>
        <end position="332"/>
    </location>
</feature>
<gene>
    <name evidence="2" type="ORF">C7M84_003638</name>
</gene>
<feature type="compositionally biased region" description="Basic residues" evidence="1">
    <location>
        <begin position="1"/>
        <end position="11"/>
    </location>
</feature>
<reference evidence="2 3" key="1">
    <citation type="submission" date="2018-04" db="EMBL/GenBank/DDBJ databases">
        <authorList>
            <person name="Zhang X."/>
            <person name="Yuan J."/>
            <person name="Li F."/>
            <person name="Xiang J."/>
        </authorList>
    </citation>
    <scope>NUCLEOTIDE SEQUENCE [LARGE SCALE GENOMIC DNA]</scope>
    <source>
        <tissue evidence="2">Muscle</tissue>
    </source>
</reference>
<keyword evidence="3" id="KW-1185">Reference proteome</keyword>
<name>A0A423TMM9_PENVA</name>